<protein>
    <submittedName>
        <fullName evidence="3">Aste57867_4697 protein</fullName>
    </submittedName>
</protein>
<reference evidence="2" key="2">
    <citation type="submission" date="2019-06" db="EMBL/GenBank/DDBJ databases">
        <title>Genomics analysis of Aphanomyces spp. identifies a new class of oomycete effector associated with host adaptation.</title>
        <authorList>
            <person name="Gaulin E."/>
        </authorList>
    </citation>
    <scope>NUCLEOTIDE SEQUENCE</scope>
    <source>
        <strain evidence="2">CBS 578.67</strain>
    </source>
</reference>
<dbReference type="EMBL" id="CAADRA010001200">
    <property type="protein sequence ID" value="VFT81797.1"/>
    <property type="molecule type" value="Genomic_DNA"/>
</dbReference>
<dbReference type="Proteomes" id="UP000332933">
    <property type="component" value="Unassembled WGS sequence"/>
</dbReference>
<sequence>MRATILLALVAIAVAQSTLPVSVVGDATYRVFGPICSGAGAIPAGNKCPVKGDEAIESCLPSLPSFANGKCVAPVDAVCQKIPSGAWGCVWPSGAKPGPRAATTEIPRPRYTTIAPNATNSTGASNATKATKSFWGLLEELFY</sequence>
<feature type="signal peptide" evidence="1">
    <location>
        <begin position="1"/>
        <end position="15"/>
    </location>
</feature>
<gene>
    <name evidence="3" type="primary">Aste57867_4697</name>
    <name evidence="2" type="ORF">As57867_004684</name>
    <name evidence="3" type="ORF">ASTE57867_4697</name>
</gene>
<reference evidence="3 4" key="1">
    <citation type="submission" date="2019-03" db="EMBL/GenBank/DDBJ databases">
        <authorList>
            <person name="Gaulin E."/>
            <person name="Dumas B."/>
        </authorList>
    </citation>
    <scope>NUCLEOTIDE SEQUENCE [LARGE SCALE GENOMIC DNA]</scope>
    <source>
        <strain evidence="3">CBS 568.67</strain>
    </source>
</reference>
<evidence type="ECO:0000313" key="2">
    <source>
        <dbReference type="EMBL" id="KAF0712739.1"/>
    </source>
</evidence>
<feature type="chain" id="PRO_5036355381" evidence="1">
    <location>
        <begin position="16"/>
        <end position="143"/>
    </location>
</feature>
<proteinExistence type="predicted"/>
<dbReference type="OrthoDB" id="167956at2759"/>
<evidence type="ECO:0000313" key="4">
    <source>
        <dbReference type="Proteomes" id="UP000332933"/>
    </source>
</evidence>
<dbReference type="EMBL" id="VJMH01001200">
    <property type="protein sequence ID" value="KAF0712739.1"/>
    <property type="molecule type" value="Genomic_DNA"/>
</dbReference>
<keyword evidence="4" id="KW-1185">Reference proteome</keyword>
<evidence type="ECO:0000256" key="1">
    <source>
        <dbReference type="SAM" id="SignalP"/>
    </source>
</evidence>
<organism evidence="3 4">
    <name type="scientific">Aphanomyces stellatus</name>
    <dbReference type="NCBI Taxonomy" id="120398"/>
    <lineage>
        <taxon>Eukaryota</taxon>
        <taxon>Sar</taxon>
        <taxon>Stramenopiles</taxon>
        <taxon>Oomycota</taxon>
        <taxon>Saprolegniomycetes</taxon>
        <taxon>Saprolegniales</taxon>
        <taxon>Verrucalvaceae</taxon>
        <taxon>Aphanomyces</taxon>
    </lineage>
</organism>
<evidence type="ECO:0000313" key="3">
    <source>
        <dbReference type="EMBL" id="VFT81797.1"/>
    </source>
</evidence>
<name>A0A485KBS5_9STRA</name>
<dbReference type="AlphaFoldDB" id="A0A485KBS5"/>
<keyword evidence="1" id="KW-0732">Signal</keyword>
<accession>A0A485KBS5</accession>